<evidence type="ECO:0000313" key="1">
    <source>
        <dbReference type="EMBL" id="QEE49887.1"/>
    </source>
</evidence>
<proteinExistence type="predicted"/>
<organism evidence="1 2">
    <name type="scientific">Flavobacterium alkalisoli</name>
    <dbReference type="NCBI Taxonomy" id="2602769"/>
    <lineage>
        <taxon>Bacteria</taxon>
        <taxon>Pseudomonadati</taxon>
        <taxon>Bacteroidota</taxon>
        <taxon>Flavobacteriia</taxon>
        <taxon>Flavobacteriales</taxon>
        <taxon>Flavobacteriaceae</taxon>
        <taxon>Flavobacterium</taxon>
    </lineage>
</organism>
<dbReference type="Proteomes" id="UP000321222">
    <property type="component" value="Chromosome"/>
</dbReference>
<protein>
    <submittedName>
        <fullName evidence="1">Uncharacterized protein</fullName>
    </submittedName>
</protein>
<evidence type="ECO:0000313" key="2">
    <source>
        <dbReference type="Proteomes" id="UP000321222"/>
    </source>
</evidence>
<sequence length="83" mass="9742">MNTILRFRVKKEVDTPTARKILSLKGSLIAQCYTDIIHFDDEDEHFYMHYFSVETARRKEAADYIAGCIREELLSDIVMLVEK</sequence>
<dbReference type="RefSeq" id="WP_147583388.1">
    <property type="nucleotide sequence ID" value="NZ_CP042831.1"/>
</dbReference>
<gene>
    <name evidence="1" type="ORF">FUA48_09930</name>
</gene>
<reference evidence="1 2" key="1">
    <citation type="submission" date="2019-08" db="EMBL/GenBank/DDBJ databases">
        <title>Flavobacterium alkalisoli sp. nov., isolated from rhizosphere soil of Suaeda salsa.</title>
        <authorList>
            <person name="Sun J.-Q."/>
            <person name="Xu L."/>
        </authorList>
    </citation>
    <scope>NUCLEOTIDE SEQUENCE [LARGE SCALE GENOMIC DNA]</scope>
    <source>
        <strain evidence="1 2">XS-5</strain>
    </source>
</reference>
<dbReference type="OrthoDB" id="1363936at2"/>
<keyword evidence="2" id="KW-1185">Reference proteome</keyword>
<dbReference type="AlphaFoldDB" id="A0A5B9FYQ7"/>
<name>A0A5B9FYQ7_9FLAO</name>
<accession>A0A5B9FYQ7</accession>
<dbReference type="EMBL" id="CP042831">
    <property type="protein sequence ID" value="QEE49887.1"/>
    <property type="molecule type" value="Genomic_DNA"/>
</dbReference>
<dbReference type="KEGG" id="fak:FUA48_09930"/>